<evidence type="ECO:0000313" key="2">
    <source>
        <dbReference type="EMBL" id="MBN7817529.1"/>
    </source>
</evidence>
<dbReference type="EMBL" id="JAFKCU010000006">
    <property type="protein sequence ID" value="MBN7817529.1"/>
    <property type="molecule type" value="Genomic_DNA"/>
</dbReference>
<gene>
    <name evidence="2" type="ORF">J0A69_18955</name>
</gene>
<keyword evidence="2" id="KW-0808">Transferase</keyword>
<dbReference type="RefSeq" id="WP_206588199.1">
    <property type="nucleotide sequence ID" value="NZ_JAFKCU010000006.1"/>
</dbReference>
<organism evidence="2 3">
    <name type="scientific">Algoriphagus pacificus</name>
    <dbReference type="NCBI Taxonomy" id="2811234"/>
    <lineage>
        <taxon>Bacteria</taxon>
        <taxon>Pseudomonadati</taxon>
        <taxon>Bacteroidota</taxon>
        <taxon>Cytophagia</taxon>
        <taxon>Cytophagales</taxon>
        <taxon>Cyclobacteriaceae</taxon>
        <taxon>Algoriphagus</taxon>
    </lineage>
</organism>
<dbReference type="GO" id="GO:0032259">
    <property type="term" value="P:methylation"/>
    <property type="evidence" value="ECO:0007669"/>
    <property type="project" value="UniProtKB-KW"/>
</dbReference>
<dbReference type="Pfam" id="PF05050">
    <property type="entry name" value="Methyltransf_21"/>
    <property type="match status" value="1"/>
</dbReference>
<dbReference type="InterPro" id="IPR006342">
    <property type="entry name" value="FkbM_mtfrase"/>
</dbReference>
<accession>A0ABS3CLW2</accession>
<keyword evidence="3" id="KW-1185">Reference proteome</keyword>
<comment type="caution">
    <text evidence="2">The sequence shown here is derived from an EMBL/GenBank/DDBJ whole genome shotgun (WGS) entry which is preliminary data.</text>
</comment>
<reference evidence="2 3" key="1">
    <citation type="submission" date="2021-03" db="EMBL/GenBank/DDBJ databases">
        <title>novel species isolated from a fishpond in China.</title>
        <authorList>
            <person name="Lu H."/>
            <person name="Cai Z."/>
        </authorList>
    </citation>
    <scope>NUCLEOTIDE SEQUENCE [LARGE SCALE GENOMIC DNA]</scope>
    <source>
        <strain evidence="2 3">YJ13C</strain>
    </source>
</reference>
<dbReference type="InterPro" id="IPR029063">
    <property type="entry name" value="SAM-dependent_MTases_sf"/>
</dbReference>
<protein>
    <submittedName>
        <fullName evidence="2">FkbM family methyltransferase</fullName>
    </submittedName>
</protein>
<dbReference type="SUPFAM" id="SSF53335">
    <property type="entry name" value="S-adenosyl-L-methionine-dependent methyltransferases"/>
    <property type="match status" value="1"/>
</dbReference>
<sequence length="274" mass="32062">MNFLKKKIRNLFYRIAKPISRRLELNLTGAVSNDEIKSLLKKLHPIDPKIELIRIGPNGDGGYLLPNDLKDIETCFSPGVDIESRFEFELAEMGIEVFMADYSIENPTIDHPKFEFSKKFIGADDMGNYMTMDTWVNQNLSDNKNSELLLQMDIEGYEYDVILALSRPLLDRFRIIVIELHHLDRIADRYFFNQLNRFFEKLLSNHSIVHLHPNNNGRPIFINGIEIPPLMEITLLRNDRFSSSDYFSKFPHPLDKPNVDKDDVVLPKFWFRVK</sequence>
<proteinExistence type="predicted"/>
<dbReference type="Proteomes" id="UP000664480">
    <property type="component" value="Unassembled WGS sequence"/>
</dbReference>
<keyword evidence="2" id="KW-0489">Methyltransferase</keyword>
<feature type="domain" description="Methyltransferase FkbM" evidence="1">
    <location>
        <begin position="149"/>
        <end position="201"/>
    </location>
</feature>
<evidence type="ECO:0000259" key="1">
    <source>
        <dbReference type="Pfam" id="PF05050"/>
    </source>
</evidence>
<evidence type="ECO:0000313" key="3">
    <source>
        <dbReference type="Proteomes" id="UP000664480"/>
    </source>
</evidence>
<dbReference type="GO" id="GO:0008168">
    <property type="term" value="F:methyltransferase activity"/>
    <property type="evidence" value="ECO:0007669"/>
    <property type="project" value="UniProtKB-KW"/>
</dbReference>
<name>A0ABS3CLW2_9BACT</name>